<evidence type="ECO:0000256" key="1">
    <source>
        <dbReference type="SAM" id="MobiDB-lite"/>
    </source>
</evidence>
<organism evidence="2 3">
    <name type="scientific">Prorocentrum cordatum</name>
    <dbReference type="NCBI Taxonomy" id="2364126"/>
    <lineage>
        <taxon>Eukaryota</taxon>
        <taxon>Sar</taxon>
        <taxon>Alveolata</taxon>
        <taxon>Dinophyceae</taxon>
        <taxon>Prorocentrales</taxon>
        <taxon>Prorocentraceae</taxon>
        <taxon>Prorocentrum</taxon>
    </lineage>
</organism>
<keyword evidence="3" id="KW-1185">Reference proteome</keyword>
<feature type="region of interest" description="Disordered" evidence="1">
    <location>
        <begin position="1"/>
        <end position="101"/>
    </location>
</feature>
<name>A0ABN9PVP0_9DINO</name>
<feature type="compositionally biased region" description="Basic and acidic residues" evidence="1">
    <location>
        <begin position="57"/>
        <end position="76"/>
    </location>
</feature>
<dbReference type="Proteomes" id="UP001189429">
    <property type="component" value="Unassembled WGS sequence"/>
</dbReference>
<sequence length="193" mass="20797">RRRRQRTTAAEGGSGWRRRALSWRRRVALRPAADSGPGGGRRPGAAARTADGGPELGHPRELREVLRHREEAEPLRRARGRGGGAATPTRQAGDPLFREFERVRAPAPAEVDKRRVATAPRRESSFRPGCAVLGIHPPGGQPCYMAAGKRCHVPQQASDPTGVLQQLGRKVHASAGAGATDQILAQIEAWTVP</sequence>
<reference evidence="2" key="1">
    <citation type="submission" date="2023-10" db="EMBL/GenBank/DDBJ databases">
        <authorList>
            <person name="Chen Y."/>
            <person name="Shah S."/>
            <person name="Dougan E. K."/>
            <person name="Thang M."/>
            <person name="Chan C."/>
        </authorList>
    </citation>
    <scope>NUCLEOTIDE SEQUENCE [LARGE SCALE GENOMIC DNA]</scope>
</reference>
<proteinExistence type="predicted"/>
<evidence type="ECO:0000313" key="2">
    <source>
        <dbReference type="EMBL" id="CAK0796054.1"/>
    </source>
</evidence>
<accession>A0ABN9PVP0</accession>
<evidence type="ECO:0000313" key="3">
    <source>
        <dbReference type="Proteomes" id="UP001189429"/>
    </source>
</evidence>
<gene>
    <name evidence="2" type="ORF">PCOR1329_LOCUS5537</name>
</gene>
<protein>
    <submittedName>
        <fullName evidence="2">Uncharacterized protein</fullName>
    </submittedName>
</protein>
<dbReference type="EMBL" id="CAUYUJ010001459">
    <property type="protein sequence ID" value="CAK0796054.1"/>
    <property type="molecule type" value="Genomic_DNA"/>
</dbReference>
<feature type="non-terminal residue" evidence="2">
    <location>
        <position position="1"/>
    </location>
</feature>
<comment type="caution">
    <text evidence="2">The sequence shown here is derived from an EMBL/GenBank/DDBJ whole genome shotgun (WGS) entry which is preliminary data.</text>
</comment>
<feature type="compositionally biased region" description="Basic residues" evidence="1">
    <location>
        <begin position="16"/>
        <end position="28"/>
    </location>
</feature>
<feature type="compositionally biased region" description="Low complexity" evidence="1">
    <location>
        <begin position="43"/>
        <end position="53"/>
    </location>
</feature>